<dbReference type="AlphaFoldDB" id="X6NPU5"/>
<dbReference type="Proteomes" id="UP000023152">
    <property type="component" value="Unassembled WGS sequence"/>
</dbReference>
<sequence length="294" mass="32394">YIYIYITYIKEWSYCENKIESLTIENYNGLAPTNMSSQEFHSDLINLLANVIENNGHLRKISFLTNTKNICRQLRHINELHSTLKHGADDRSSGNAYLDNEYKSIQKWVSTQTHDCGYYVLEYDSLVHTLTKAFARNISLQSVELFPLSFSACTYTNIGFFLKGLFSKNIHLRHLVVVLSDLNSNTNRYMDIDMSISDIQLFMPSSDPSARNVSVGASHTSSAAIHQSTGHSRSNSTSASTGSGGTNTSTSTANSTSTSTSTSSNSSNAHANATDDDNAVPSHSGDKDETTISE</sequence>
<protein>
    <submittedName>
        <fullName evidence="2">Uncharacterized protein</fullName>
    </submittedName>
</protein>
<dbReference type="EMBL" id="ASPP01006903">
    <property type="protein sequence ID" value="ETO28041.1"/>
    <property type="molecule type" value="Genomic_DNA"/>
</dbReference>
<feature type="compositionally biased region" description="Polar residues" evidence="1">
    <location>
        <begin position="210"/>
        <end position="227"/>
    </location>
</feature>
<feature type="compositionally biased region" description="Basic and acidic residues" evidence="1">
    <location>
        <begin position="284"/>
        <end position="294"/>
    </location>
</feature>
<feature type="non-terminal residue" evidence="2">
    <location>
        <position position="294"/>
    </location>
</feature>
<feature type="compositionally biased region" description="Low complexity" evidence="1">
    <location>
        <begin position="228"/>
        <end position="272"/>
    </location>
</feature>
<gene>
    <name evidence="2" type="ORF">RFI_09091</name>
</gene>
<evidence type="ECO:0000313" key="2">
    <source>
        <dbReference type="EMBL" id="ETO28041.1"/>
    </source>
</evidence>
<comment type="caution">
    <text evidence="2">The sequence shown here is derived from an EMBL/GenBank/DDBJ whole genome shotgun (WGS) entry which is preliminary data.</text>
</comment>
<organism evidence="2 3">
    <name type="scientific">Reticulomyxa filosa</name>
    <dbReference type="NCBI Taxonomy" id="46433"/>
    <lineage>
        <taxon>Eukaryota</taxon>
        <taxon>Sar</taxon>
        <taxon>Rhizaria</taxon>
        <taxon>Retaria</taxon>
        <taxon>Foraminifera</taxon>
        <taxon>Monothalamids</taxon>
        <taxon>Reticulomyxidae</taxon>
        <taxon>Reticulomyxa</taxon>
    </lineage>
</organism>
<keyword evidence="3" id="KW-1185">Reference proteome</keyword>
<proteinExistence type="predicted"/>
<name>X6NPU5_RETFI</name>
<reference evidence="2 3" key="1">
    <citation type="journal article" date="2013" name="Curr. Biol.">
        <title>The Genome of the Foraminiferan Reticulomyxa filosa.</title>
        <authorList>
            <person name="Glockner G."/>
            <person name="Hulsmann N."/>
            <person name="Schleicher M."/>
            <person name="Noegel A.A."/>
            <person name="Eichinger L."/>
            <person name="Gallinger C."/>
            <person name="Pawlowski J."/>
            <person name="Sierra R."/>
            <person name="Euteneuer U."/>
            <person name="Pillet L."/>
            <person name="Moustafa A."/>
            <person name="Platzer M."/>
            <person name="Groth M."/>
            <person name="Szafranski K."/>
            <person name="Schliwa M."/>
        </authorList>
    </citation>
    <scope>NUCLEOTIDE SEQUENCE [LARGE SCALE GENOMIC DNA]</scope>
</reference>
<feature type="region of interest" description="Disordered" evidence="1">
    <location>
        <begin position="210"/>
        <end position="294"/>
    </location>
</feature>
<evidence type="ECO:0000256" key="1">
    <source>
        <dbReference type="SAM" id="MobiDB-lite"/>
    </source>
</evidence>
<feature type="non-terminal residue" evidence="2">
    <location>
        <position position="1"/>
    </location>
</feature>
<accession>X6NPU5</accession>
<evidence type="ECO:0000313" key="3">
    <source>
        <dbReference type="Proteomes" id="UP000023152"/>
    </source>
</evidence>